<dbReference type="RefSeq" id="WP_124195992.1">
    <property type="nucleotide sequence ID" value="NZ_REGA01000010.1"/>
</dbReference>
<dbReference type="PRINTS" id="PR00081">
    <property type="entry name" value="GDHRDH"/>
</dbReference>
<evidence type="ECO:0000313" key="3">
    <source>
        <dbReference type="Proteomes" id="UP000282323"/>
    </source>
</evidence>
<dbReference type="Proteomes" id="UP000282323">
    <property type="component" value="Unassembled WGS sequence"/>
</dbReference>
<dbReference type="Gene3D" id="3.40.50.720">
    <property type="entry name" value="NAD(P)-binding Rossmann-like Domain"/>
    <property type="match status" value="1"/>
</dbReference>
<dbReference type="FunFam" id="3.40.50.720:FF:000084">
    <property type="entry name" value="Short-chain dehydrogenase reductase"/>
    <property type="match status" value="1"/>
</dbReference>
<dbReference type="PROSITE" id="PS00061">
    <property type="entry name" value="ADH_SHORT"/>
    <property type="match status" value="1"/>
</dbReference>
<dbReference type="PANTHER" id="PTHR42760">
    <property type="entry name" value="SHORT-CHAIN DEHYDROGENASES/REDUCTASES FAMILY MEMBER"/>
    <property type="match status" value="1"/>
</dbReference>
<dbReference type="EMBL" id="REGA01000010">
    <property type="protein sequence ID" value="RQG94232.1"/>
    <property type="molecule type" value="Genomic_DNA"/>
</dbReference>
<evidence type="ECO:0000256" key="1">
    <source>
        <dbReference type="ARBA" id="ARBA00006484"/>
    </source>
</evidence>
<organism evidence="2 3">
    <name type="scientific">Natrarchaeobius chitinivorans</name>
    <dbReference type="NCBI Taxonomy" id="1679083"/>
    <lineage>
        <taxon>Archaea</taxon>
        <taxon>Methanobacteriati</taxon>
        <taxon>Methanobacteriota</taxon>
        <taxon>Stenosarchaea group</taxon>
        <taxon>Halobacteria</taxon>
        <taxon>Halobacteriales</taxon>
        <taxon>Natrialbaceae</taxon>
        <taxon>Natrarchaeobius</taxon>
    </lineage>
</organism>
<accession>A0A3N6N764</accession>
<dbReference type="InterPro" id="IPR002347">
    <property type="entry name" value="SDR_fam"/>
</dbReference>
<comment type="similarity">
    <text evidence="1">Belongs to the short-chain dehydrogenases/reductases (SDR) family.</text>
</comment>
<evidence type="ECO:0000313" key="2">
    <source>
        <dbReference type="EMBL" id="RQG94232.1"/>
    </source>
</evidence>
<dbReference type="InterPro" id="IPR020904">
    <property type="entry name" value="Sc_DH/Rdtase_CS"/>
</dbReference>
<sequence length="259" mass="27626">MTRFENQVAVVTAGSTGIGRSIALALADEGADVVIGDIQEEPAGGERYGHESDRPTHREIEARGGNASFVGTDIGEPEQCNALIDHTLETFDRLDILVNNAGIHIEGGIESLDSEQWQDVIDVNLTGTFHCSKFATPHLKTHSGSIVNIASVHAIEGGSGPAYASSKAGMVNLTRDLATELGPHDVTVNAVCPGFIKTPRQDYLTDDEVDRSREQTVLPRLGEPDDVARAVTFLASPDASWITGETLFVDGGWTAHRGV</sequence>
<keyword evidence="3" id="KW-1185">Reference proteome</keyword>
<gene>
    <name evidence="2" type="ORF">EA473_12740</name>
</gene>
<dbReference type="Pfam" id="PF13561">
    <property type="entry name" value="adh_short_C2"/>
    <property type="match status" value="1"/>
</dbReference>
<protein>
    <submittedName>
        <fullName evidence="2">SDR family oxidoreductase</fullName>
    </submittedName>
</protein>
<dbReference type="AlphaFoldDB" id="A0A3N6N764"/>
<reference evidence="2 3" key="1">
    <citation type="submission" date="2018-10" db="EMBL/GenBank/DDBJ databases">
        <title>Natrarchaeobius chitinivorans gen. nov., sp. nov., and Natrarchaeobius haloalkaliphilus sp. nov., alkaliphilic, chitin-utilizing haloarchaea from hypersaline alkaline lakes.</title>
        <authorList>
            <person name="Sorokin D.Y."/>
            <person name="Elcheninov A.G."/>
            <person name="Kostrikina N.A."/>
            <person name="Bale N.J."/>
            <person name="Sinninghe Damste J.S."/>
            <person name="Khijniak T.V."/>
            <person name="Kublanov I.V."/>
            <person name="Toshchakov S.V."/>
        </authorList>
    </citation>
    <scope>NUCLEOTIDE SEQUENCE [LARGE SCALE GENOMIC DNA]</scope>
    <source>
        <strain evidence="2 3">AArcht4T</strain>
    </source>
</reference>
<dbReference type="InterPro" id="IPR036291">
    <property type="entry name" value="NAD(P)-bd_dom_sf"/>
</dbReference>
<dbReference type="PRINTS" id="PR00080">
    <property type="entry name" value="SDRFAMILY"/>
</dbReference>
<dbReference type="NCBIfam" id="NF005559">
    <property type="entry name" value="PRK07231.1"/>
    <property type="match status" value="1"/>
</dbReference>
<dbReference type="SUPFAM" id="SSF51735">
    <property type="entry name" value="NAD(P)-binding Rossmann-fold domains"/>
    <property type="match status" value="1"/>
</dbReference>
<dbReference type="GO" id="GO:0016616">
    <property type="term" value="F:oxidoreductase activity, acting on the CH-OH group of donors, NAD or NADP as acceptor"/>
    <property type="evidence" value="ECO:0007669"/>
    <property type="project" value="TreeGrafter"/>
</dbReference>
<proteinExistence type="inferred from homology"/>
<comment type="caution">
    <text evidence="2">The sequence shown here is derived from an EMBL/GenBank/DDBJ whole genome shotgun (WGS) entry which is preliminary data.</text>
</comment>
<name>A0A3N6N764_NATCH</name>
<dbReference type="OrthoDB" id="281764at2157"/>